<dbReference type="CDD" id="cd05123">
    <property type="entry name" value="STKc_AGC"/>
    <property type="match status" value="1"/>
</dbReference>
<dbReference type="Proteomes" id="UP000663862">
    <property type="component" value="Unassembled WGS sequence"/>
</dbReference>
<name>A0A820LB94_9BILA</name>
<feature type="region of interest" description="Disordered" evidence="6">
    <location>
        <begin position="481"/>
        <end position="534"/>
    </location>
</feature>
<feature type="compositionally biased region" description="Polar residues" evidence="6">
    <location>
        <begin position="741"/>
        <end position="759"/>
    </location>
</feature>
<protein>
    <recommendedName>
        <fullName evidence="7">Protein kinase domain-containing protein</fullName>
    </recommendedName>
</protein>
<dbReference type="PROSITE" id="PS00108">
    <property type="entry name" value="PROTEIN_KINASE_ST"/>
    <property type="match status" value="1"/>
</dbReference>
<feature type="region of interest" description="Disordered" evidence="6">
    <location>
        <begin position="28"/>
        <end position="61"/>
    </location>
</feature>
<comment type="caution">
    <text evidence="8">The sequence shown here is derived from an EMBL/GenBank/DDBJ whole genome shotgun (WGS) entry which is preliminary data.</text>
</comment>
<keyword evidence="2" id="KW-0808">Transferase</keyword>
<evidence type="ECO:0000313" key="8">
    <source>
        <dbReference type="EMBL" id="CAF4352876.1"/>
    </source>
</evidence>
<evidence type="ECO:0000256" key="5">
    <source>
        <dbReference type="ARBA" id="ARBA00022840"/>
    </source>
</evidence>
<dbReference type="PANTHER" id="PTHR24355:SF1">
    <property type="entry name" value="RIBOSOMAL PROTEIN S6 KINASE-RELATED PROTEIN"/>
    <property type="match status" value="1"/>
</dbReference>
<dbReference type="InterPro" id="IPR012337">
    <property type="entry name" value="RNaseH-like_sf"/>
</dbReference>
<dbReference type="SMART" id="SM00220">
    <property type="entry name" value="S_TKc"/>
    <property type="match status" value="1"/>
</dbReference>
<feature type="compositionally biased region" description="Low complexity" evidence="6">
    <location>
        <begin position="39"/>
        <end position="49"/>
    </location>
</feature>
<dbReference type="Gene3D" id="1.10.510.10">
    <property type="entry name" value="Transferase(Phosphotransferase) domain 1"/>
    <property type="match status" value="1"/>
</dbReference>
<feature type="compositionally biased region" description="Polar residues" evidence="6">
    <location>
        <begin position="134"/>
        <end position="145"/>
    </location>
</feature>
<evidence type="ECO:0000256" key="2">
    <source>
        <dbReference type="ARBA" id="ARBA00022679"/>
    </source>
</evidence>
<feature type="compositionally biased region" description="Polar residues" evidence="6">
    <location>
        <begin position="503"/>
        <end position="514"/>
    </location>
</feature>
<dbReference type="InterPro" id="IPR008906">
    <property type="entry name" value="HATC_C_dom"/>
</dbReference>
<organism evidence="8 9">
    <name type="scientific">Rotaria socialis</name>
    <dbReference type="NCBI Taxonomy" id="392032"/>
    <lineage>
        <taxon>Eukaryota</taxon>
        <taxon>Metazoa</taxon>
        <taxon>Spiralia</taxon>
        <taxon>Gnathifera</taxon>
        <taxon>Rotifera</taxon>
        <taxon>Eurotatoria</taxon>
        <taxon>Bdelloidea</taxon>
        <taxon>Philodinida</taxon>
        <taxon>Philodinidae</taxon>
        <taxon>Rotaria</taxon>
    </lineage>
</organism>
<keyword evidence="5" id="KW-0067">ATP-binding</keyword>
<evidence type="ECO:0000256" key="4">
    <source>
        <dbReference type="ARBA" id="ARBA00022777"/>
    </source>
</evidence>
<dbReference type="SUPFAM" id="SSF53098">
    <property type="entry name" value="Ribonuclease H-like"/>
    <property type="match status" value="1"/>
</dbReference>
<feature type="compositionally biased region" description="Polar residues" evidence="6">
    <location>
        <begin position="152"/>
        <end position="164"/>
    </location>
</feature>
<dbReference type="EMBL" id="CAJOBQ010000428">
    <property type="protein sequence ID" value="CAF4352876.1"/>
    <property type="molecule type" value="Genomic_DNA"/>
</dbReference>
<dbReference type="Pfam" id="PF00069">
    <property type="entry name" value="Pkinase"/>
    <property type="match status" value="1"/>
</dbReference>
<evidence type="ECO:0000256" key="3">
    <source>
        <dbReference type="ARBA" id="ARBA00022741"/>
    </source>
</evidence>
<sequence length="1173" mass="134390">MGNKSTSPHLNKTSSLNGYEKSRFIHQTNFTNNDDADNSLDNSSNQSYNGKKYGPSPRFRRRHSKQIDLDKKGKNPQPVSSYLNVSLQSIGDRTISLFSRSFNFLQQSSSSSPVCESKTNSHDLPLTNEHDSDQNISSQSGVYRNQSRRKYQTSSLRNPYRRSSTNFPVRGHEAMFLPEFSIKGKITEADFDVIDIIARGAFGNVIKVCSIHEKKVYAMKIMSKSQIVKDNAVQQVKDEVTIAQSCLSHPFIVHTYCYWQSRRYLYIITDHVQNGELLSLWLRIRRFPEMIVKIYIAQVAMVLDYLHSKGIIYRDVKMENILLDEKGNIQIIDFGLSKWLSLGQKTTTICGTLQYIAPEVPSVRPYDHRVDWWSLGILMYACLFGEYPVSATKDHLSMANKVLNHKFNFPLNELENKSDIKELLYSLLEKDPNQRLCSLDELRQTLFMSNVNFDRIYSKSYSPLLILMNAKIEWTLQTGTTEVSSSDDETMNEDDQGNDNDHQNTITSNNVNSEEGQRRQRSDSTASNTTEVTKCEKEIKKTTTMTKEDVLSHFTTIDGNMKCKLCKNAHNVFKANDSSDTNLRRHLAYVHNLNQFLYPSQLQNRKRASLISTKLKQQLDKAAIDAISVDGRSFEDLGKEGITKFLNLSNPGKFKITTNTEENQTNSDDDISVADVDIPDQILNEMPSDQEILSASIYDNDEVLSSTSTDDENKNDSSVSSSDNNEGDLSSSLTDNEEEFPSTSTGRRGDNESITSSNDSQEEQETASDISDDDSSITSTDNDEGTLDTVVIYFDQNKLFDESNRDLTILLSYVHSLLKRTRKLINMIHKSSVLDRYVKIQLKAKQRNVKNQLLKTQQEHYKDFIIDLKIRWNTTFLMLERFLSYCSIIINITQHPSNEIGLNRKQHTALTKLAFNRTDWVLLMSVKNITLLVFQYIVINSLRKYLTTTTKDEELFDSILKQHLLQQFDYYFGDNFITKEQNEASIISAFLDPALYHYLIRDPQATPTAEKLILKFYENNRITPRSTSSQTTNVTNTSQSSSLKQQSTTIKEKMHLSILNRFFQTCGINETVTTTPMNIQSVYSIKEQMSFYVTKAKQMPNFQQFWTHFGAELPDLARVAKYFSSMQVTSYSSESSFSMSGYINRKNRCSLSSSALRFSMCLKKQYEQTKMKI</sequence>
<feature type="region of interest" description="Disordered" evidence="6">
    <location>
        <begin position="109"/>
        <end position="164"/>
    </location>
</feature>
<gene>
    <name evidence="8" type="ORF">TSG867_LOCUS9667</name>
</gene>
<reference evidence="8" key="1">
    <citation type="submission" date="2021-02" db="EMBL/GenBank/DDBJ databases">
        <authorList>
            <person name="Nowell W R."/>
        </authorList>
    </citation>
    <scope>NUCLEOTIDE SEQUENCE</scope>
</reference>
<keyword evidence="4" id="KW-0418">Kinase</keyword>
<dbReference type="PROSITE" id="PS50011">
    <property type="entry name" value="PROTEIN_KINASE_DOM"/>
    <property type="match status" value="1"/>
</dbReference>
<dbReference type="AlphaFoldDB" id="A0A820LB94"/>
<feature type="compositionally biased region" description="Acidic residues" evidence="6">
    <location>
        <begin position="485"/>
        <end position="498"/>
    </location>
</feature>
<feature type="domain" description="Protein kinase" evidence="7">
    <location>
        <begin position="191"/>
        <end position="447"/>
    </location>
</feature>
<dbReference type="GO" id="GO:0004674">
    <property type="term" value="F:protein serine/threonine kinase activity"/>
    <property type="evidence" value="ECO:0007669"/>
    <property type="project" value="UniProtKB-KW"/>
</dbReference>
<proteinExistence type="predicted"/>
<dbReference type="SUPFAM" id="SSF56112">
    <property type="entry name" value="Protein kinase-like (PK-like)"/>
    <property type="match status" value="1"/>
</dbReference>
<dbReference type="Pfam" id="PF05699">
    <property type="entry name" value="Dimer_Tnp_hAT"/>
    <property type="match status" value="1"/>
</dbReference>
<dbReference type="InterPro" id="IPR011009">
    <property type="entry name" value="Kinase-like_dom_sf"/>
</dbReference>
<dbReference type="InterPro" id="IPR045270">
    <property type="entry name" value="STKc_AGC"/>
</dbReference>
<keyword evidence="3" id="KW-0547">Nucleotide-binding</keyword>
<feature type="region of interest" description="Disordered" evidence="6">
    <location>
        <begin position="1024"/>
        <end position="1046"/>
    </location>
</feature>
<dbReference type="Gene3D" id="3.30.200.20">
    <property type="entry name" value="Phosphorylase Kinase, domain 1"/>
    <property type="match status" value="1"/>
</dbReference>
<dbReference type="InterPro" id="IPR008271">
    <property type="entry name" value="Ser/Thr_kinase_AS"/>
</dbReference>
<accession>A0A820LB94</accession>
<keyword evidence="1" id="KW-0723">Serine/threonine-protein kinase</keyword>
<feature type="compositionally biased region" description="Low complexity" evidence="6">
    <location>
        <begin position="1026"/>
        <end position="1046"/>
    </location>
</feature>
<evidence type="ECO:0000256" key="1">
    <source>
        <dbReference type="ARBA" id="ARBA00022527"/>
    </source>
</evidence>
<evidence type="ECO:0000256" key="6">
    <source>
        <dbReference type="SAM" id="MobiDB-lite"/>
    </source>
</evidence>
<evidence type="ECO:0000259" key="7">
    <source>
        <dbReference type="PROSITE" id="PS50011"/>
    </source>
</evidence>
<dbReference type="GO" id="GO:0046983">
    <property type="term" value="F:protein dimerization activity"/>
    <property type="evidence" value="ECO:0007669"/>
    <property type="project" value="InterPro"/>
</dbReference>
<feature type="compositionally biased region" description="Acidic residues" evidence="6">
    <location>
        <begin position="760"/>
        <end position="782"/>
    </location>
</feature>
<dbReference type="GO" id="GO:0005524">
    <property type="term" value="F:ATP binding"/>
    <property type="evidence" value="ECO:0007669"/>
    <property type="project" value="UniProtKB-KW"/>
</dbReference>
<evidence type="ECO:0000313" key="9">
    <source>
        <dbReference type="Proteomes" id="UP000663862"/>
    </source>
</evidence>
<dbReference type="InterPro" id="IPR000719">
    <property type="entry name" value="Prot_kinase_dom"/>
</dbReference>
<dbReference type="PANTHER" id="PTHR24355">
    <property type="entry name" value="G PROTEIN-COUPLED RECEPTOR KINASE/RIBOSOMAL PROTEIN S6 KINASE"/>
    <property type="match status" value="1"/>
</dbReference>
<feature type="region of interest" description="Disordered" evidence="6">
    <location>
        <begin position="704"/>
        <end position="782"/>
    </location>
</feature>